<dbReference type="InterPro" id="IPR033469">
    <property type="entry name" value="CYTH-like_dom_sf"/>
</dbReference>
<dbReference type="SUPFAM" id="SSF55154">
    <property type="entry name" value="CYTH-like phosphatases"/>
    <property type="match status" value="1"/>
</dbReference>
<evidence type="ECO:0000313" key="1">
    <source>
        <dbReference type="EMBL" id="GAA4612255.1"/>
    </source>
</evidence>
<protein>
    <recommendedName>
        <fullName evidence="3">CYTH domain-containing protein</fullName>
    </recommendedName>
</protein>
<sequence>MPIEIERKFLLAAAPDWNHPLLRSATVIGFEQIYLKADGAEEERIRRSRRDGVDSYHYAHLRPLSKGTREVIEKEIDAREYERLRLQRDPARQIIVKDRHCFTWQGRSFELDDIQQPVTRRCLLLEVELDRLAEEVPLPDFLRYEREVTGETPYSNATIALG</sequence>
<dbReference type="PIRSF" id="PIRSF016487">
    <property type="entry name" value="CYTH_UCP016487"/>
    <property type="match status" value="1"/>
</dbReference>
<dbReference type="InterPro" id="IPR012042">
    <property type="entry name" value="NeuTTM/CthTTM-like"/>
</dbReference>
<comment type="caution">
    <text evidence="1">The sequence shown here is derived from an EMBL/GenBank/DDBJ whole genome shotgun (WGS) entry which is preliminary data.</text>
</comment>
<dbReference type="RefSeq" id="WP_345359757.1">
    <property type="nucleotide sequence ID" value="NZ_BAABHJ010000020.1"/>
</dbReference>
<dbReference type="EMBL" id="BAABHJ010000020">
    <property type="protein sequence ID" value="GAA4612255.1"/>
    <property type="molecule type" value="Genomic_DNA"/>
</dbReference>
<accession>A0ABP8TN81</accession>
<dbReference type="PANTHER" id="PTHR34932:SF1">
    <property type="entry name" value="TRPL TRANSLOCATION DEFECT PROTEIN 14"/>
    <property type="match status" value="1"/>
</dbReference>
<organism evidence="1 2">
    <name type="scientific">Actinoallomurus liliacearum</name>
    <dbReference type="NCBI Taxonomy" id="1080073"/>
    <lineage>
        <taxon>Bacteria</taxon>
        <taxon>Bacillati</taxon>
        <taxon>Actinomycetota</taxon>
        <taxon>Actinomycetes</taxon>
        <taxon>Streptosporangiales</taxon>
        <taxon>Thermomonosporaceae</taxon>
        <taxon>Actinoallomurus</taxon>
    </lineage>
</organism>
<evidence type="ECO:0000313" key="2">
    <source>
        <dbReference type="Proteomes" id="UP001500212"/>
    </source>
</evidence>
<proteinExistence type="predicted"/>
<gene>
    <name evidence="1" type="ORF">GCM10023195_52390</name>
</gene>
<dbReference type="InterPro" id="IPR053227">
    <property type="entry name" value="TRPL-trafficking_regulator"/>
</dbReference>
<reference evidence="2" key="1">
    <citation type="journal article" date="2019" name="Int. J. Syst. Evol. Microbiol.">
        <title>The Global Catalogue of Microorganisms (GCM) 10K type strain sequencing project: providing services to taxonomists for standard genome sequencing and annotation.</title>
        <authorList>
            <consortium name="The Broad Institute Genomics Platform"/>
            <consortium name="The Broad Institute Genome Sequencing Center for Infectious Disease"/>
            <person name="Wu L."/>
            <person name="Ma J."/>
        </authorList>
    </citation>
    <scope>NUCLEOTIDE SEQUENCE [LARGE SCALE GENOMIC DNA]</scope>
    <source>
        <strain evidence="2">JCM 17938</strain>
    </source>
</reference>
<dbReference type="Proteomes" id="UP001500212">
    <property type="component" value="Unassembled WGS sequence"/>
</dbReference>
<name>A0ABP8TN81_9ACTN</name>
<dbReference type="Gene3D" id="2.40.320.10">
    <property type="entry name" value="Hypothetical Protein Pfu-838710-001"/>
    <property type="match status" value="1"/>
</dbReference>
<evidence type="ECO:0008006" key="3">
    <source>
        <dbReference type="Google" id="ProtNLM"/>
    </source>
</evidence>
<keyword evidence="2" id="KW-1185">Reference proteome</keyword>
<dbReference type="PANTHER" id="PTHR34932">
    <property type="entry name" value="TRPL TRANSLOCATION DEFECT PROTEIN 14"/>
    <property type="match status" value="1"/>
</dbReference>